<dbReference type="Pfam" id="PF00814">
    <property type="entry name" value="TsaD"/>
    <property type="match status" value="2"/>
</dbReference>
<reference evidence="10 11" key="1">
    <citation type="submission" date="2020-08" db="EMBL/GenBank/DDBJ databases">
        <title>Genomic Encyclopedia of Type Strains, Phase IV (KMG-IV): sequencing the most valuable type-strain genomes for metagenomic binning, comparative biology and taxonomic classification.</title>
        <authorList>
            <person name="Goeker M."/>
        </authorList>
    </citation>
    <scope>NUCLEOTIDE SEQUENCE [LARGE SCALE GENOMIC DNA]</scope>
    <source>
        <strain evidence="10 11">DSM 103725</strain>
    </source>
</reference>
<comment type="catalytic activity">
    <reaction evidence="6 7">
        <text>L-threonylcarbamoyladenylate + adenosine(37) in tRNA = N(6)-L-threonylcarbamoyladenosine(37) in tRNA + AMP + H(+)</text>
        <dbReference type="Rhea" id="RHEA:37059"/>
        <dbReference type="Rhea" id="RHEA-COMP:10162"/>
        <dbReference type="Rhea" id="RHEA-COMP:10163"/>
        <dbReference type="ChEBI" id="CHEBI:15378"/>
        <dbReference type="ChEBI" id="CHEBI:73682"/>
        <dbReference type="ChEBI" id="CHEBI:74411"/>
        <dbReference type="ChEBI" id="CHEBI:74418"/>
        <dbReference type="ChEBI" id="CHEBI:456215"/>
        <dbReference type="EC" id="2.3.1.234"/>
    </reaction>
</comment>
<evidence type="ECO:0000313" key="10">
    <source>
        <dbReference type="EMBL" id="MBB6431683.1"/>
    </source>
</evidence>
<dbReference type="CDD" id="cd24133">
    <property type="entry name" value="ASKHA_NBD_TsaD_bac"/>
    <property type="match status" value="1"/>
</dbReference>
<dbReference type="GO" id="GO:0002949">
    <property type="term" value="P:tRNA threonylcarbamoyladenosine modification"/>
    <property type="evidence" value="ECO:0007669"/>
    <property type="project" value="UniProtKB-UniRule"/>
</dbReference>
<evidence type="ECO:0000256" key="3">
    <source>
        <dbReference type="ARBA" id="ARBA00022723"/>
    </source>
</evidence>
<comment type="function">
    <text evidence="7">Required for the formation of a threonylcarbamoyl group on adenosine at position 37 (t(6)A37) in tRNAs that read codons beginning with adenine. Is involved in the transfer of the threonylcarbamoyl moiety of threonylcarbamoyl-AMP (TC-AMP) to the N6 group of A37, together with TsaE and TsaB. TsaD likely plays a direct catalytic role in this reaction.</text>
</comment>
<dbReference type="InterPro" id="IPR017860">
    <property type="entry name" value="Peptidase_M22_CS"/>
</dbReference>
<keyword evidence="5 7" id="KW-0012">Acyltransferase</keyword>
<keyword evidence="11" id="KW-1185">Reference proteome</keyword>
<keyword evidence="4 7" id="KW-0408">Iron</keyword>
<gene>
    <name evidence="7" type="primary">tsaD</name>
    <name evidence="10" type="ORF">HNQ40_003489</name>
</gene>
<feature type="binding site" evidence="7">
    <location>
        <position position="209"/>
    </location>
    <ligand>
        <name>substrate</name>
    </ligand>
</feature>
<dbReference type="GO" id="GO:0061711">
    <property type="term" value="F:tRNA N(6)-L-threonylcarbamoyladenine synthase activity"/>
    <property type="evidence" value="ECO:0007669"/>
    <property type="project" value="UniProtKB-EC"/>
</dbReference>
<comment type="caution">
    <text evidence="10">The sequence shown here is derived from an EMBL/GenBank/DDBJ whole genome shotgun (WGS) entry which is preliminary data.</text>
</comment>
<evidence type="ECO:0000256" key="5">
    <source>
        <dbReference type="ARBA" id="ARBA00023315"/>
    </source>
</evidence>
<dbReference type="RefSeq" id="WP_184679134.1">
    <property type="nucleotide sequence ID" value="NZ_JACHGY010000001.1"/>
</dbReference>
<feature type="compositionally biased region" description="Basic and acidic residues" evidence="8">
    <location>
        <begin position="128"/>
        <end position="137"/>
    </location>
</feature>
<dbReference type="AlphaFoldDB" id="A0A7X0H9Q7"/>
<comment type="cofactor">
    <cofactor evidence="7">
        <name>Fe(2+)</name>
        <dbReference type="ChEBI" id="CHEBI:29033"/>
    </cofactor>
    <text evidence="7">Binds 1 Fe(2+) ion per subunit.</text>
</comment>
<accession>A0A7X0H9Q7</accession>
<dbReference type="HAMAP" id="MF_01445">
    <property type="entry name" value="TsaD"/>
    <property type="match status" value="1"/>
</dbReference>
<feature type="binding site" evidence="7">
    <location>
        <position position="205"/>
    </location>
    <ligand>
        <name>substrate</name>
    </ligand>
</feature>
<feature type="binding site" evidence="7">
    <location>
        <begin position="159"/>
        <end position="163"/>
    </location>
    <ligand>
        <name>substrate</name>
    </ligand>
</feature>
<evidence type="ECO:0000256" key="2">
    <source>
        <dbReference type="ARBA" id="ARBA00022694"/>
    </source>
</evidence>
<evidence type="ECO:0000256" key="6">
    <source>
        <dbReference type="ARBA" id="ARBA00048117"/>
    </source>
</evidence>
<feature type="binding site" evidence="7">
    <location>
        <position position="192"/>
    </location>
    <ligand>
        <name>substrate</name>
    </ligand>
</feature>
<dbReference type="GO" id="GO:0005506">
    <property type="term" value="F:iron ion binding"/>
    <property type="evidence" value="ECO:0007669"/>
    <property type="project" value="UniProtKB-UniRule"/>
</dbReference>
<dbReference type="InterPro" id="IPR000905">
    <property type="entry name" value="Gcp-like_dom"/>
</dbReference>
<proteinExistence type="inferred from homology"/>
<dbReference type="InterPro" id="IPR043129">
    <property type="entry name" value="ATPase_NBD"/>
</dbReference>
<dbReference type="PRINTS" id="PR00789">
    <property type="entry name" value="OSIALOPTASE"/>
</dbReference>
<feature type="domain" description="Gcp-like" evidence="9">
    <location>
        <begin position="24"/>
        <end position="125"/>
    </location>
</feature>
<comment type="similarity">
    <text evidence="7">Belongs to the KAE1 / TsaD family.</text>
</comment>
<keyword evidence="2 7" id="KW-0819">tRNA processing</keyword>
<dbReference type="InterPro" id="IPR022450">
    <property type="entry name" value="TsaD"/>
</dbReference>
<keyword evidence="7" id="KW-0963">Cytoplasm</keyword>
<dbReference type="EMBL" id="JACHGY010000001">
    <property type="protein sequence ID" value="MBB6431683.1"/>
    <property type="molecule type" value="Genomic_DNA"/>
</dbReference>
<keyword evidence="1 7" id="KW-0808">Transferase</keyword>
<feature type="binding site" evidence="7">
    <location>
        <position position="320"/>
    </location>
    <ligand>
        <name>substrate</name>
    </ligand>
</feature>
<evidence type="ECO:0000256" key="8">
    <source>
        <dbReference type="SAM" id="MobiDB-lite"/>
    </source>
</evidence>
<comment type="subcellular location">
    <subcellularLocation>
        <location evidence="7">Cytoplasm</location>
    </subcellularLocation>
</comment>
<dbReference type="NCBIfam" id="TIGR03723">
    <property type="entry name" value="T6A_TsaD_YgjD"/>
    <property type="match status" value="1"/>
</dbReference>
<dbReference type="EC" id="2.3.1.234" evidence="7"/>
<dbReference type="PANTHER" id="PTHR11735">
    <property type="entry name" value="TRNA N6-ADENOSINE THREONYLCARBAMOYLTRANSFERASE"/>
    <property type="match status" value="1"/>
</dbReference>
<evidence type="ECO:0000259" key="9">
    <source>
        <dbReference type="Pfam" id="PF00814"/>
    </source>
</evidence>
<evidence type="ECO:0000256" key="7">
    <source>
        <dbReference type="HAMAP-Rule" id="MF_01445"/>
    </source>
</evidence>
<dbReference type="PANTHER" id="PTHR11735:SF6">
    <property type="entry name" value="TRNA N6-ADENOSINE THREONYLCARBAMOYLTRANSFERASE, MITOCHONDRIAL"/>
    <property type="match status" value="1"/>
</dbReference>
<feature type="binding site" evidence="7">
    <location>
        <position position="112"/>
    </location>
    <ligand>
        <name>Fe cation</name>
        <dbReference type="ChEBI" id="CHEBI:24875"/>
    </ligand>
</feature>
<feature type="binding site" evidence="7">
    <location>
        <position position="116"/>
    </location>
    <ligand>
        <name>Fe cation</name>
        <dbReference type="ChEBI" id="CHEBI:24875"/>
    </ligand>
</feature>
<dbReference type="Proteomes" id="UP000541810">
    <property type="component" value="Unassembled WGS sequence"/>
</dbReference>
<name>A0A7X0H9Q7_9BACT</name>
<sequence>MTLILGLETSCDETAAAVVRDGREVLSNVVATQHDLHVRYAGVVPEIASRAHLERLMPVVQQAIDDAGITLADLDAIAVGNRPGLVGSLIVGVAAAKALAWSLDKPLIGIDHVRAHLHAATLTPTKPRAAEQSDKAPDPSTSEIRNPKSEIVFPALGLVVSGGHTSLYRMDSAADITVLGRTIDDAIGEAYDKAGVILNAGYPGGPAMDKLSQQGDRNAEDVPELPISMLKPGSLDFSFSGLKTALLYAVRGLPVGRGKDATFERDASDLSPQRKADLAAAFQHAAVTAVERKIKRAIKQLAAEGVRPQSLVLGGGVSANSALRERVQTMAKNHGLSIHLPELGYCVDNAAMIAGYAHELLERGETSPLDLPVVATSRV</sequence>
<dbReference type="GO" id="GO:0005737">
    <property type="term" value="C:cytoplasm"/>
    <property type="evidence" value="ECO:0007669"/>
    <property type="project" value="UniProtKB-SubCell"/>
</dbReference>
<evidence type="ECO:0000256" key="1">
    <source>
        <dbReference type="ARBA" id="ARBA00022679"/>
    </source>
</evidence>
<evidence type="ECO:0000256" key="4">
    <source>
        <dbReference type="ARBA" id="ARBA00023004"/>
    </source>
</evidence>
<keyword evidence="3 7" id="KW-0479">Metal-binding</keyword>
<dbReference type="FunFam" id="3.30.420.40:FF:000012">
    <property type="entry name" value="tRNA N6-adenosine threonylcarbamoyltransferase"/>
    <property type="match status" value="1"/>
</dbReference>
<evidence type="ECO:0000313" key="11">
    <source>
        <dbReference type="Proteomes" id="UP000541810"/>
    </source>
</evidence>
<dbReference type="SUPFAM" id="SSF53067">
    <property type="entry name" value="Actin-like ATPase domain"/>
    <property type="match status" value="2"/>
</dbReference>
<dbReference type="InterPro" id="IPR017861">
    <property type="entry name" value="KAE1/TsaD"/>
</dbReference>
<dbReference type="PROSITE" id="PS01016">
    <property type="entry name" value="GLYCOPROTEASE"/>
    <property type="match status" value="1"/>
</dbReference>
<feature type="region of interest" description="Disordered" evidence="8">
    <location>
        <begin position="121"/>
        <end position="145"/>
    </location>
</feature>
<feature type="domain" description="Gcp-like" evidence="9">
    <location>
        <begin position="150"/>
        <end position="354"/>
    </location>
</feature>
<protein>
    <recommendedName>
        <fullName evidence="7">tRNA N6-adenosine threonylcarbamoyltransferase</fullName>
        <ecNumber evidence="7">2.3.1.234</ecNumber>
    </recommendedName>
    <alternativeName>
        <fullName evidence="7">N6-L-threonylcarbamoyladenine synthase</fullName>
        <shortName evidence="7">t(6)A synthase</shortName>
    </alternativeName>
    <alternativeName>
        <fullName evidence="7">t(6)A37 threonylcarbamoyladenosine biosynthesis protein TsaD</fullName>
    </alternativeName>
    <alternativeName>
        <fullName evidence="7">tRNA threonylcarbamoyladenosine biosynthesis protein TsaD</fullName>
    </alternativeName>
</protein>
<dbReference type="Gene3D" id="3.30.420.40">
    <property type="match status" value="2"/>
</dbReference>
<organism evidence="10 11">
    <name type="scientific">Algisphaera agarilytica</name>
    <dbReference type="NCBI Taxonomy" id="1385975"/>
    <lineage>
        <taxon>Bacteria</taxon>
        <taxon>Pseudomonadati</taxon>
        <taxon>Planctomycetota</taxon>
        <taxon>Phycisphaerae</taxon>
        <taxon>Phycisphaerales</taxon>
        <taxon>Phycisphaeraceae</taxon>
        <taxon>Algisphaera</taxon>
    </lineage>
</organism>
<feature type="binding site" evidence="7">
    <location>
        <position position="348"/>
    </location>
    <ligand>
        <name>Fe cation</name>
        <dbReference type="ChEBI" id="CHEBI:24875"/>
    </ligand>
</feature>